<sequence>MEERDLLVNAPGKHKKNAIKEDANISSANTNENLKSDRSTSPSSEMRSLAFQLASANNEHRKLRIQAENRDEDCRRLEATLEEKAKRVLFLENERIRLLEKERQAKQLGDDLQAAHYRIEKLRSLEGFEKKYKEASEALEYLMSKYEAVTEKYNAQEDWASELEKNLKSLRLENKDQCVIEDNLFRLKKTVSDLEAEMVRKNMEIEVCHDEKYRLTQELKEREERICQLEMTTTSISPQYMDSLANQLEHAKIDEFDIMKAQVRKLRAKTEEAIIDTSELTLQESDELKEQLSAEKLRNSELLSNYQKLQKEQEKIEGISKRVEIELEETILRSEKMQTERDSAINYLHYVRKILSQFKEEYGKQVEDESENDDRIYQFEVISLNEKIGESCQHAPEQLLMQANQNNKQVASRIDEGKTNNNLMKNSKKCVKKSYFEAKNCILKSEIDNFEDAIEGLKLQLSISKATHKRVNEKDDIIKNLHDKLGILENQLEVTQQQLDVELKKIERLRENLVFEKSMKTDLAGRLKSLCTKLAVNGGNFDVDELDDEQLIKKIDDIMMSALVTVKRESDTLRIQQTKQIAELLDLKKDIENLRYTWRDVESVLQL</sequence>
<evidence type="ECO:0000256" key="2">
    <source>
        <dbReference type="SAM" id="MobiDB-lite"/>
    </source>
</evidence>
<organism evidence="3 4">
    <name type="scientific">Caenorhabditis japonica</name>
    <dbReference type="NCBI Taxonomy" id="281687"/>
    <lineage>
        <taxon>Eukaryota</taxon>
        <taxon>Metazoa</taxon>
        <taxon>Ecdysozoa</taxon>
        <taxon>Nematoda</taxon>
        <taxon>Chromadorea</taxon>
        <taxon>Rhabditida</taxon>
        <taxon>Rhabditina</taxon>
        <taxon>Rhabditomorpha</taxon>
        <taxon>Rhabditoidea</taxon>
        <taxon>Rhabditidae</taxon>
        <taxon>Peloderinae</taxon>
        <taxon>Caenorhabditis</taxon>
    </lineage>
</organism>
<evidence type="ECO:0000313" key="3">
    <source>
        <dbReference type="EnsemblMetazoa" id="CJA28013a.1"/>
    </source>
</evidence>
<dbReference type="PANTHER" id="PTHR18947">
    <property type="entry name" value="HOOK PROTEINS"/>
    <property type="match status" value="1"/>
</dbReference>
<dbReference type="PANTHER" id="PTHR18947:SF28">
    <property type="entry name" value="GIRDIN, ISOFORM A"/>
    <property type="match status" value="1"/>
</dbReference>
<keyword evidence="4" id="KW-1185">Reference proteome</keyword>
<dbReference type="Proteomes" id="UP000005237">
    <property type="component" value="Unassembled WGS sequence"/>
</dbReference>
<dbReference type="EnsemblMetazoa" id="CJA28013a.1">
    <property type="protein sequence ID" value="CJA28013a.1"/>
    <property type="gene ID" value="WBGene00183587"/>
</dbReference>
<protein>
    <submittedName>
        <fullName evidence="3">Uncharacterized protein</fullName>
    </submittedName>
</protein>
<feature type="region of interest" description="Disordered" evidence="2">
    <location>
        <begin position="1"/>
        <end position="47"/>
    </location>
</feature>
<proteinExistence type="predicted"/>
<evidence type="ECO:0000256" key="1">
    <source>
        <dbReference type="SAM" id="Coils"/>
    </source>
</evidence>
<reference evidence="4" key="1">
    <citation type="submission" date="2010-08" db="EMBL/GenBank/DDBJ databases">
        <authorList>
            <consortium name="Caenorhabditis japonica Sequencing Consortium"/>
            <person name="Wilson R.K."/>
        </authorList>
    </citation>
    <scope>NUCLEOTIDE SEQUENCE [LARGE SCALE GENOMIC DNA]</scope>
    <source>
        <strain evidence="4">DF5081</strain>
    </source>
</reference>
<feature type="coiled-coil region" evidence="1">
    <location>
        <begin position="478"/>
        <end position="512"/>
    </location>
</feature>
<dbReference type="GO" id="GO:0005737">
    <property type="term" value="C:cytoplasm"/>
    <property type="evidence" value="ECO:0007669"/>
    <property type="project" value="TreeGrafter"/>
</dbReference>
<dbReference type="GO" id="GO:0008017">
    <property type="term" value="F:microtubule binding"/>
    <property type="evidence" value="ECO:0007669"/>
    <property type="project" value="TreeGrafter"/>
</dbReference>
<name>A0A8R1IGV7_CAEJA</name>
<feature type="coiled-coil region" evidence="1">
    <location>
        <begin position="275"/>
        <end position="329"/>
    </location>
</feature>
<dbReference type="GO" id="GO:0005813">
    <property type="term" value="C:centrosome"/>
    <property type="evidence" value="ECO:0007669"/>
    <property type="project" value="TreeGrafter"/>
</dbReference>
<dbReference type="GO" id="GO:0051959">
    <property type="term" value="F:dynein light intermediate chain binding"/>
    <property type="evidence" value="ECO:0007669"/>
    <property type="project" value="TreeGrafter"/>
</dbReference>
<reference evidence="3" key="2">
    <citation type="submission" date="2022-06" db="UniProtKB">
        <authorList>
            <consortium name="EnsemblMetazoa"/>
        </authorList>
    </citation>
    <scope>IDENTIFICATION</scope>
    <source>
        <strain evidence="3">DF5081</strain>
    </source>
</reference>
<dbReference type="AlphaFoldDB" id="A0A8R1IGV7"/>
<feature type="coiled-coil region" evidence="1">
    <location>
        <begin position="53"/>
        <end position="173"/>
    </location>
</feature>
<dbReference type="GO" id="GO:0031122">
    <property type="term" value="P:cytoplasmic microtubule organization"/>
    <property type="evidence" value="ECO:0007669"/>
    <property type="project" value="TreeGrafter"/>
</dbReference>
<evidence type="ECO:0000313" key="4">
    <source>
        <dbReference type="Proteomes" id="UP000005237"/>
    </source>
</evidence>
<keyword evidence="1" id="KW-0175">Coiled coil</keyword>
<feature type="compositionally biased region" description="Polar residues" evidence="2">
    <location>
        <begin position="24"/>
        <end position="46"/>
    </location>
</feature>
<accession>A0A8R1IGV7</accession>
<dbReference type="GO" id="GO:0030705">
    <property type="term" value="P:cytoskeleton-dependent intracellular transport"/>
    <property type="evidence" value="ECO:0007669"/>
    <property type="project" value="TreeGrafter"/>
</dbReference>